<feature type="binding site" evidence="6 8">
    <location>
        <begin position="371"/>
        <end position="374"/>
    </location>
    <ligand>
        <name>ATP</name>
        <dbReference type="ChEBI" id="CHEBI:30616"/>
    </ligand>
</feature>
<keyword evidence="12" id="KW-1185">Reference proteome</keyword>
<dbReference type="InterPro" id="IPR042103">
    <property type="entry name" value="SerRS_1_N_sf"/>
</dbReference>
<feature type="binding site" evidence="7">
    <location>
        <position position="253"/>
    </location>
    <ligand>
        <name>L-serine</name>
        <dbReference type="ChEBI" id="CHEBI:33384"/>
    </ligand>
</feature>
<feature type="site" description="Important for serine binding" evidence="7">
    <location>
        <position position="408"/>
    </location>
</feature>
<dbReference type="NCBIfam" id="TIGR00414">
    <property type="entry name" value="serS"/>
    <property type="match status" value="1"/>
</dbReference>
<feature type="binding site" evidence="8">
    <location>
        <begin position="300"/>
        <end position="303"/>
    </location>
    <ligand>
        <name>ATP</name>
        <dbReference type="ChEBI" id="CHEBI:30616"/>
    </ligand>
</feature>
<evidence type="ECO:0000256" key="9">
    <source>
        <dbReference type="SAM" id="Coils"/>
    </source>
</evidence>
<dbReference type="Pfam" id="PF02403">
    <property type="entry name" value="Seryl_tRNA_N"/>
    <property type="match status" value="1"/>
</dbReference>
<feature type="binding site" evidence="6">
    <location>
        <begin position="253"/>
        <end position="255"/>
    </location>
    <ligand>
        <name>L-serine</name>
        <dbReference type="ChEBI" id="CHEBI:33384"/>
    </ligand>
</feature>
<dbReference type="GO" id="GO:0005524">
    <property type="term" value="F:ATP binding"/>
    <property type="evidence" value="ECO:0007669"/>
    <property type="project" value="UniProtKB-UniRule"/>
</dbReference>
<dbReference type="GO" id="GO:0005737">
    <property type="term" value="C:cytoplasm"/>
    <property type="evidence" value="ECO:0007669"/>
    <property type="project" value="UniProtKB-SubCell"/>
</dbReference>
<evidence type="ECO:0000256" key="1">
    <source>
        <dbReference type="ARBA" id="ARBA00022598"/>
    </source>
</evidence>
<keyword evidence="2 6" id="KW-0547">Nucleotide-binding</keyword>
<dbReference type="KEGG" id="thf:MA03_07635"/>
<protein>
    <recommendedName>
        <fullName evidence="6">Serine--tRNA ligase</fullName>
        <ecNumber evidence="6">6.1.1.11</ecNumber>
    </recommendedName>
    <alternativeName>
        <fullName evidence="6">Seryl-tRNA synthetase</fullName>
        <shortName evidence="6">SerRS</shortName>
    </alternativeName>
    <alternativeName>
        <fullName evidence="6">Seryl-tRNA(Ser/Sec) synthetase</fullName>
    </alternativeName>
</protein>
<dbReference type="InterPro" id="IPR033729">
    <property type="entry name" value="SerRS_core"/>
</dbReference>
<dbReference type="InterPro" id="IPR010978">
    <property type="entry name" value="tRNA-bd_arm"/>
</dbReference>
<dbReference type="InterPro" id="IPR045864">
    <property type="entry name" value="aa-tRNA-synth_II/BPL/LPL"/>
</dbReference>
<evidence type="ECO:0000313" key="11">
    <source>
        <dbReference type="EMBL" id="AKG39434.1"/>
    </source>
</evidence>
<comment type="domain">
    <text evidence="6">Consists of two distinct domains, a catalytic core and a N-terminal extension that is involved in tRNA binding.</text>
</comment>
<accession>A0A0F7FK57</accession>
<dbReference type="UniPathway" id="UPA00906">
    <property type="reaction ID" value="UER00895"/>
</dbReference>
<evidence type="ECO:0000256" key="6">
    <source>
        <dbReference type="HAMAP-Rule" id="MF_00176"/>
    </source>
</evidence>
<comment type="pathway">
    <text evidence="6">Aminoacyl-tRNA biosynthesis; selenocysteinyl-tRNA(Sec) biosynthesis; L-seryl-tRNA(Sec) from L-serine and tRNA(Sec): step 1/1.</text>
</comment>
<keyword evidence="4 6" id="KW-0648">Protein biosynthesis</keyword>
<feature type="binding site" evidence="7">
    <location>
        <position position="284"/>
    </location>
    <ligand>
        <name>L-serine</name>
        <dbReference type="ChEBI" id="CHEBI:33384"/>
    </ligand>
</feature>
<comment type="function">
    <text evidence="6">Catalyzes the attachment of serine to tRNA(Ser). Is also able to aminoacylate tRNA(Sec) with serine, to form the misacylated tRNA L-seryl-tRNA(Sec), which will be further converted into selenocysteinyl-tRNA(Sec).</text>
</comment>
<dbReference type="InterPro" id="IPR002317">
    <property type="entry name" value="Ser-tRNA-ligase_type_1"/>
</dbReference>
<dbReference type="GO" id="GO:0004828">
    <property type="term" value="F:serine-tRNA ligase activity"/>
    <property type="evidence" value="ECO:0007669"/>
    <property type="project" value="UniProtKB-UniRule"/>
</dbReference>
<feature type="binding site" evidence="6">
    <location>
        <position position="408"/>
    </location>
    <ligand>
        <name>L-serine</name>
        <dbReference type="ChEBI" id="CHEBI:33384"/>
    </ligand>
</feature>
<keyword evidence="9" id="KW-0175">Coiled coil</keyword>
<evidence type="ECO:0000256" key="4">
    <source>
        <dbReference type="ARBA" id="ARBA00022917"/>
    </source>
</evidence>
<dbReference type="HAMAP" id="MF_00176">
    <property type="entry name" value="Ser_tRNA_synth_type1"/>
    <property type="match status" value="1"/>
</dbReference>
<evidence type="ECO:0000256" key="8">
    <source>
        <dbReference type="PIRSR" id="PIRSR001529-2"/>
    </source>
</evidence>
<evidence type="ECO:0000256" key="2">
    <source>
        <dbReference type="ARBA" id="ARBA00022741"/>
    </source>
</evidence>
<dbReference type="Gene3D" id="3.30.930.10">
    <property type="entry name" value="Bira Bifunctional Protein, Domain 2"/>
    <property type="match status" value="1"/>
</dbReference>
<name>A0A0F7FK57_9CREN</name>
<feature type="binding site" evidence="6 8">
    <location>
        <begin position="284"/>
        <end position="286"/>
    </location>
    <ligand>
        <name>ATP</name>
        <dbReference type="ChEBI" id="CHEBI:30616"/>
    </ligand>
</feature>
<keyword evidence="5 6" id="KW-0030">Aminoacyl-tRNA synthetase</keyword>
<keyword evidence="3 6" id="KW-0067">ATP-binding</keyword>
<dbReference type="STRING" id="1550241.MA03_07635"/>
<dbReference type="PROSITE" id="PS50862">
    <property type="entry name" value="AA_TRNA_LIGASE_II"/>
    <property type="match status" value="1"/>
</dbReference>
<feature type="binding site" evidence="7">
    <location>
        <position position="406"/>
    </location>
    <ligand>
        <name>L-serine</name>
        <dbReference type="ChEBI" id="CHEBI:33384"/>
    </ligand>
</feature>
<dbReference type="PANTHER" id="PTHR11778">
    <property type="entry name" value="SERYL-TRNA SYNTHETASE"/>
    <property type="match status" value="1"/>
</dbReference>
<feature type="binding site" evidence="6 7">
    <location>
        <position position="307"/>
    </location>
    <ligand>
        <name>L-serine</name>
        <dbReference type="ChEBI" id="CHEBI:33384"/>
    </ligand>
</feature>
<dbReference type="Pfam" id="PF00587">
    <property type="entry name" value="tRNA-synt_2b"/>
    <property type="match status" value="1"/>
</dbReference>
<dbReference type="SUPFAM" id="SSF46589">
    <property type="entry name" value="tRNA-binding arm"/>
    <property type="match status" value="1"/>
</dbReference>
<dbReference type="PATRIC" id="fig|1550241.5.peg.1584"/>
<reference evidence="11 12" key="1">
    <citation type="journal article" date="2015" name="Stand. Genomic Sci.">
        <title>Complete genome sequence of and proposal of Thermofilum uzonense sp. nov. a novel hyperthermophilic crenarchaeon and emended description of the genus Thermofilum.</title>
        <authorList>
            <person name="Toshchakov S.V."/>
            <person name="Korzhenkov A.A."/>
            <person name="Samarov N.I."/>
            <person name="Mazunin I.O."/>
            <person name="Mozhey O.I."/>
            <person name="Shmyr I.S."/>
            <person name="Derbikova K.S."/>
            <person name="Taranov E.A."/>
            <person name="Dominova I.N."/>
            <person name="Bonch-Osmolovskaya E.A."/>
            <person name="Patrushev M.V."/>
            <person name="Podosokorskaya O.A."/>
            <person name="Kublanov I.V."/>
        </authorList>
    </citation>
    <scope>NUCLEOTIDE SEQUENCE [LARGE SCALE GENOMIC DNA]</scope>
    <source>
        <strain evidence="11 12">1807-2</strain>
    </source>
</reference>
<dbReference type="GO" id="GO:0016260">
    <property type="term" value="P:selenocysteine biosynthetic process"/>
    <property type="evidence" value="ECO:0007669"/>
    <property type="project" value="UniProtKB-UniRule"/>
</dbReference>
<evidence type="ECO:0000256" key="3">
    <source>
        <dbReference type="ARBA" id="ARBA00022840"/>
    </source>
</evidence>
<evidence type="ECO:0000259" key="10">
    <source>
        <dbReference type="PROSITE" id="PS50862"/>
    </source>
</evidence>
<dbReference type="Proteomes" id="UP000067434">
    <property type="component" value="Chromosome"/>
</dbReference>
<sequence length="453" mass="52509">MMWSILYYLRNNPEKLRWNLKARFMDTSLVDEAIRLDELWRAKKREYDDARHELNKISEQISRLPPGEREKTVSQARSLREKIQAIEQELANLEKERENILRKIPNVIHESVPIGPDDSHNAPVRYWGRPRVPREFLDAFLAETERKGFKVDYEVVDWRPVGHADFLEGKRLTGTEKAAEVAGSRFYYTFNDLVWLDLALTMYALESLAKKGFTILQPPLMLRREVLEGVISFDDFRDMVYKIEGEELYLIGTAEHPIAALHVNDVIPEKDLPLLYAGISPSFRKEAGAHGKDMKGIFRVHHFNKVEQFVFSHPDESWEWHERLIRNAEELWQGLGIPYRVVNIASGDLGVVAAKKYDLEAWMPAQGKYREMVSCSNCTDWQSYRLNIRYAEARGAPSKGFVHTLNSTALAIQRTITAIVENYQTPDGVIRVPRALRKYLEPVEPKLQVFVLE</sequence>
<organism evidence="11 12">
    <name type="scientific">Infirmifilum uzonense</name>
    <dbReference type="NCBI Taxonomy" id="1550241"/>
    <lineage>
        <taxon>Archaea</taxon>
        <taxon>Thermoproteota</taxon>
        <taxon>Thermoprotei</taxon>
        <taxon>Thermofilales</taxon>
        <taxon>Thermofilaceae</taxon>
        <taxon>Infirmifilum</taxon>
    </lineage>
</organism>
<dbReference type="EMBL" id="CP009961">
    <property type="protein sequence ID" value="AKG39434.1"/>
    <property type="molecule type" value="Genomic_DNA"/>
</dbReference>
<keyword evidence="1 6" id="KW-0436">Ligase</keyword>
<dbReference type="AlphaFoldDB" id="A0A0F7FK57"/>
<keyword evidence="6" id="KW-0963">Cytoplasm</keyword>
<comment type="subunit">
    <text evidence="6">Homodimer. The tRNA molecule binds across the dimer.</text>
</comment>
<dbReference type="InterPro" id="IPR006195">
    <property type="entry name" value="aa-tRNA-synth_II"/>
</dbReference>
<dbReference type="CDD" id="cd00770">
    <property type="entry name" value="SerRS_core"/>
    <property type="match status" value="1"/>
</dbReference>
<comment type="subcellular location">
    <subcellularLocation>
        <location evidence="6">Cytoplasm</location>
    </subcellularLocation>
</comment>
<dbReference type="SUPFAM" id="SSF55681">
    <property type="entry name" value="Class II aaRS and biotin synthetases"/>
    <property type="match status" value="1"/>
</dbReference>
<dbReference type="PRINTS" id="PR00981">
    <property type="entry name" value="TRNASYNTHSER"/>
</dbReference>
<gene>
    <name evidence="6" type="primary">serS</name>
    <name evidence="11" type="ORF">MA03_07635</name>
</gene>
<dbReference type="Gene3D" id="1.10.287.40">
    <property type="entry name" value="Serine-tRNA synthetase, tRNA binding domain"/>
    <property type="match status" value="1"/>
</dbReference>
<evidence type="ECO:0000313" key="12">
    <source>
        <dbReference type="Proteomes" id="UP000067434"/>
    </source>
</evidence>
<comment type="catalytic activity">
    <reaction evidence="6">
        <text>tRNA(Sec) + L-serine + ATP = L-seryl-tRNA(Sec) + AMP + diphosphate + H(+)</text>
        <dbReference type="Rhea" id="RHEA:42580"/>
        <dbReference type="Rhea" id="RHEA-COMP:9742"/>
        <dbReference type="Rhea" id="RHEA-COMP:10128"/>
        <dbReference type="ChEBI" id="CHEBI:15378"/>
        <dbReference type="ChEBI" id="CHEBI:30616"/>
        <dbReference type="ChEBI" id="CHEBI:33019"/>
        <dbReference type="ChEBI" id="CHEBI:33384"/>
        <dbReference type="ChEBI" id="CHEBI:78442"/>
        <dbReference type="ChEBI" id="CHEBI:78533"/>
        <dbReference type="ChEBI" id="CHEBI:456215"/>
        <dbReference type="EC" id="6.1.1.11"/>
    </reaction>
</comment>
<comment type="similarity">
    <text evidence="6">Belongs to the class-II aminoacyl-tRNA synthetase family. Type-1 seryl-tRNA synthetase subfamily.</text>
</comment>
<comment type="catalytic activity">
    <reaction evidence="6">
        <text>tRNA(Ser) + L-serine + ATP = L-seryl-tRNA(Ser) + AMP + diphosphate + H(+)</text>
        <dbReference type="Rhea" id="RHEA:12292"/>
        <dbReference type="Rhea" id="RHEA-COMP:9669"/>
        <dbReference type="Rhea" id="RHEA-COMP:9703"/>
        <dbReference type="ChEBI" id="CHEBI:15378"/>
        <dbReference type="ChEBI" id="CHEBI:30616"/>
        <dbReference type="ChEBI" id="CHEBI:33019"/>
        <dbReference type="ChEBI" id="CHEBI:33384"/>
        <dbReference type="ChEBI" id="CHEBI:78442"/>
        <dbReference type="ChEBI" id="CHEBI:78533"/>
        <dbReference type="ChEBI" id="CHEBI:456215"/>
        <dbReference type="EC" id="6.1.1.11"/>
    </reaction>
</comment>
<dbReference type="HOGENOM" id="CLU_023797_0_1_2"/>
<dbReference type="InterPro" id="IPR015866">
    <property type="entry name" value="Ser-tRNA-synth_1_N"/>
</dbReference>
<feature type="coiled-coil region" evidence="9">
    <location>
        <begin position="69"/>
        <end position="110"/>
    </location>
</feature>
<feature type="binding site" evidence="6">
    <location>
        <position position="300"/>
    </location>
    <ligand>
        <name>ATP</name>
        <dbReference type="ChEBI" id="CHEBI:30616"/>
    </ligand>
</feature>
<dbReference type="EC" id="6.1.1.11" evidence="6"/>
<evidence type="ECO:0000256" key="5">
    <source>
        <dbReference type="ARBA" id="ARBA00023146"/>
    </source>
</evidence>
<dbReference type="PIRSF" id="PIRSF001529">
    <property type="entry name" value="Ser-tRNA-synth_IIa"/>
    <property type="match status" value="1"/>
</dbReference>
<dbReference type="GO" id="GO:0006434">
    <property type="term" value="P:seryl-tRNA aminoacylation"/>
    <property type="evidence" value="ECO:0007669"/>
    <property type="project" value="UniProtKB-UniRule"/>
</dbReference>
<evidence type="ECO:0000256" key="7">
    <source>
        <dbReference type="PIRSR" id="PIRSR001529-1"/>
    </source>
</evidence>
<dbReference type="InterPro" id="IPR002314">
    <property type="entry name" value="aa-tRNA-synt_IIb"/>
</dbReference>
<proteinExistence type="inferred from homology"/>
<feature type="domain" description="Aminoacyl-transfer RNA synthetases class-II family profile" evidence="10">
    <location>
        <begin position="208"/>
        <end position="433"/>
    </location>
</feature>